<dbReference type="Proteomes" id="UP000595896">
    <property type="component" value="Segment"/>
</dbReference>
<sequence length="84" mass="9510">MLTHHAELHNPIRITANGDTWYEGRIHGDKHTHGNHPFRDGVSIITTSMQSEHVIDGGKYVVTRNTIYKIVGEVREVDYDKATA</sequence>
<reference evidence="1 2" key="1">
    <citation type="submission" date="2020-12" db="EMBL/GenBank/DDBJ databases">
        <authorList>
            <person name="Luo D."/>
            <person name="Li C."/>
            <person name="Zeng H."/>
        </authorList>
    </citation>
    <scope>NUCLEOTIDE SEQUENCE [LARGE SCALE GENOMIC DNA]</scope>
</reference>
<keyword evidence="2" id="KW-1185">Reference proteome</keyword>
<accession>A0A7T5QXV9</accession>
<dbReference type="EMBL" id="MW343794">
    <property type="protein sequence ID" value="QQG33719.1"/>
    <property type="molecule type" value="Genomic_DNA"/>
</dbReference>
<dbReference type="RefSeq" id="YP_010671967.1">
    <property type="nucleotide sequence ID" value="NC_070973.1"/>
</dbReference>
<evidence type="ECO:0000313" key="1">
    <source>
        <dbReference type="EMBL" id="QQG33719.1"/>
    </source>
</evidence>
<protein>
    <submittedName>
        <fullName evidence="1">Uncharacterized protein</fullName>
    </submittedName>
</protein>
<evidence type="ECO:0000313" key="2">
    <source>
        <dbReference type="Proteomes" id="UP000595896"/>
    </source>
</evidence>
<dbReference type="KEGG" id="vg:77948229"/>
<dbReference type="GeneID" id="77948229"/>
<proteinExistence type="predicted"/>
<name>A0A7T5QXV9_9CAUD</name>
<organism evidence="1 2">
    <name type="scientific">Cronobacter phage A24</name>
    <dbReference type="NCBI Taxonomy" id="2795745"/>
    <lineage>
        <taxon>Viruses</taxon>
        <taxon>Duplodnaviria</taxon>
        <taxon>Heunggongvirae</taxon>
        <taxon>Uroviricota</taxon>
        <taxon>Caudoviricetes</taxon>
        <taxon>Grimontviridae</taxon>
        <taxon>Crifsvirus</taxon>
        <taxon>Crifsvirus A24</taxon>
    </lineage>
</organism>